<name>R9PF12_AGAAL</name>
<proteinExistence type="predicted"/>
<gene>
    <name evidence="1" type="ORF">AALB_0049</name>
</gene>
<sequence length="48" mass="5445">MCRFIVVLPDLDAVYVEGSDFTHHIFGQENKYLNAVQQIAQNTGLHVL</sequence>
<protein>
    <submittedName>
        <fullName evidence="1">Uncharacterized protein</fullName>
    </submittedName>
</protein>
<keyword evidence="2" id="KW-1185">Reference proteome</keyword>
<organism evidence="1 2">
    <name type="scientific">Agarivorans albus MKT 106</name>
    <dbReference type="NCBI Taxonomy" id="1331007"/>
    <lineage>
        <taxon>Bacteria</taxon>
        <taxon>Pseudomonadati</taxon>
        <taxon>Pseudomonadota</taxon>
        <taxon>Gammaproteobacteria</taxon>
        <taxon>Alteromonadales</taxon>
        <taxon>Alteromonadaceae</taxon>
        <taxon>Agarivorans</taxon>
    </lineage>
</organism>
<dbReference type="AlphaFoldDB" id="R9PF12"/>
<dbReference type="Proteomes" id="UP000014461">
    <property type="component" value="Unassembled WGS sequence"/>
</dbReference>
<accession>R9PF12</accession>
<evidence type="ECO:0000313" key="2">
    <source>
        <dbReference type="Proteomes" id="UP000014461"/>
    </source>
</evidence>
<comment type="caution">
    <text evidence="1">The sequence shown here is derived from an EMBL/GenBank/DDBJ whole genome shotgun (WGS) entry which is preliminary data.</text>
</comment>
<reference evidence="1" key="1">
    <citation type="journal article" date="2013" name="Genome Announc.">
        <title>Draft Genome Sequence of Agarivorans albus Strain MKT 106T, an Agarolytic Marine Bacterium.</title>
        <authorList>
            <person name="Yasuike M."/>
            <person name="Nakamura Y."/>
            <person name="Kai W."/>
            <person name="Fujiwara A."/>
            <person name="Fukui Y."/>
            <person name="Satomi M."/>
            <person name="Sano M."/>
        </authorList>
    </citation>
    <scope>NUCLEOTIDE SEQUENCE [LARGE SCALE GENOMIC DNA]</scope>
</reference>
<evidence type="ECO:0000313" key="1">
    <source>
        <dbReference type="EMBL" id="GAC99968.1"/>
    </source>
</evidence>
<dbReference type="EMBL" id="BARX01000001">
    <property type="protein sequence ID" value="GAC99968.1"/>
    <property type="molecule type" value="Genomic_DNA"/>
</dbReference>